<gene>
    <name evidence="1" type="ORF">Pro02_48760</name>
</gene>
<dbReference type="RefSeq" id="WP_189243038.1">
    <property type="nucleotide sequence ID" value="NZ_BMQP01000026.1"/>
</dbReference>
<comment type="caution">
    <text evidence="1">The sequence shown here is derived from an EMBL/GenBank/DDBJ whole genome shotgun (WGS) entry which is preliminary data.</text>
</comment>
<evidence type="ECO:0000313" key="1">
    <source>
        <dbReference type="EMBL" id="GIH86468.1"/>
    </source>
</evidence>
<proteinExistence type="predicted"/>
<sequence length="108" mass="12370">MARTRKEQLRWRIKDAFSAKPADPELLRDWDPLRRLWAENPGVPAAVLSWRFHCPAPSRAAVRAEGWGPQRRGVRDACRLALQEYLATGGVEVDPPTFPHRQAIKGRY</sequence>
<accession>A0A8J3S3I1</accession>
<dbReference type="AlphaFoldDB" id="A0A8J3S3I1"/>
<protein>
    <submittedName>
        <fullName evidence="1">Uncharacterized protein</fullName>
    </submittedName>
</protein>
<dbReference type="Proteomes" id="UP000655044">
    <property type="component" value="Unassembled WGS sequence"/>
</dbReference>
<reference evidence="1" key="1">
    <citation type="submission" date="2021-01" db="EMBL/GenBank/DDBJ databases">
        <title>Whole genome shotgun sequence of Planobispora rosea NBRC 15558.</title>
        <authorList>
            <person name="Komaki H."/>
            <person name="Tamura T."/>
        </authorList>
    </citation>
    <scope>NUCLEOTIDE SEQUENCE</scope>
    <source>
        <strain evidence="1">NBRC 15558</strain>
    </source>
</reference>
<evidence type="ECO:0000313" key="2">
    <source>
        <dbReference type="Proteomes" id="UP000655044"/>
    </source>
</evidence>
<name>A0A8J3S3I1_PLARO</name>
<keyword evidence="2" id="KW-1185">Reference proteome</keyword>
<organism evidence="1 2">
    <name type="scientific">Planobispora rosea</name>
    <dbReference type="NCBI Taxonomy" id="35762"/>
    <lineage>
        <taxon>Bacteria</taxon>
        <taxon>Bacillati</taxon>
        <taxon>Actinomycetota</taxon>
        <taxon>Actinomycetes</taxon>
        <taxon>Streptosporangiales</taxon>
        <taxon>Streptosporangiaceae</taxon>
        <taxon>Planobispora</taxon>
    </lineage>
</organism>
<dbReference type="EMBL" id="BOOI01000046">
    <property type="protein sequence ID" value="GIH86468.1"/>
    <property type="molecule type" value="Genomic_DNA"/>
</dbReference>